<gene>
    <name evidence="2" type="ORF">GGR11_003218</name>
</gene>
<dbReference type="EMBL" id="JACIDA010000004">
    <property type="protein sequence ID" value="MBB3873652.1"/>
    <property type="molecule type" value="Genomic_DNA"/>
</dbReference>
<dbReference type="RefSeq" id="WP_246331954.1">
    <property type="nucleotide sequence ID" value="NZ_JACIDA010000004.1"/>
</dbReference>
<feature type="chain" id="PRO_5031181870" description="TraB/GumN family protein" evidence="1">
    <location>
        <begin position="29"/>
        <end position="375"/>
    </location>
</feature>
<dbReference type="Pfam" id="PF18950">
    <property type="entry name" value="DUF5694"/>
    <property type="match status" value="1"/>
</dbReference>
<evidence type="ECO:0000313" key="2">
    <source>
        <dbReference type="EMBL" id="MBB3873652.1"/>
    </source>
</evidence>
<evidence type="ECO:0000313" key="3">
    <source>
        <dbReference type="Proteomes" id="UP000532936"/>
    </source>
</evidence>
<dbReference type="InterPro" id="IPR043749">
    <property type="entry name" value="DUF5694"/>
</dbReference>
<evidence type="ECO:0000256" key="1">
    <source>
        <dbReference type="SAM" id="SignalP"/>
    </source>
</evidence>
<comment type="caution">
    <text evidence="2">The sequence shown here is derived from an EMBL/GenBank/DDBJ whole genome shotgun (WGS) entry which is preliminary data.</text>
</comment>
<protein>
    <recommendedName>
        <fullName evidence="4">TraB/GumN family protein</fullName>
    </recommendedName>
</protein>
<dbReference type="Proteomes" id="UP000532936">
    <property type="component" value="Unassembled WGS sequence"/>
</dbReference>
<feature type="signal peptide" evidence="1">
    <location>
        <begin position="1"/>
        <end position="28"/>
    </location>
</feature>
<proteinExistence type="predicted"/>
<organism evidence="2 3">
    <name type="scientific">Brevundimonas mediterranea</name>
    <dbReference type="NCBI Taxonomy" id="74329"/>
    <lineage>
        <taxon>Bacteria</taxon>
        <taxon>Pseudomonadati</taxon>
        <taxon>Pseudomonadota</taxon>
        <taxon>Alphaproteobacteria</taxon>
        <taxon>Caulobacterales</taxon>
        <taxon>Caulobacteraceae</taxon>
        <taxon>Brevundimonas</taxon>
    </lineage>
</organism>
<sequence>MSHSSGRFLSLILSSVCLALVSESTVMAQDATSPAFRPSFHPSELKGPPAGAPNEVLVLGTPHLSNLDEGFQPALLTPLMDRLAAWRPTAIATEDLSGLQCDSLRRYPSRYAETVKTYCDDTTAANAALSLDVPAANAEAERLLADWPAQPTPAQRRRLAAVFMAAGENGSALVQWLRLQPEERIAQDGLNAALVTRLNRIKSQHNETYLIAAPLAAQLGLERLWSVDDHSADTPDGADPAEVEAYGAAIMSAWDNPASHARRATDIRLGAALTEPDGVLQMYRTYNAPDAPALVYQSDFGAALTEPSPQGFGRRYVGFWETRNLRMVANMRDVLGRYPGTRMLTIVGAAHKGYYDAYLDQMHDVRLADVETVLR</sequence>
<evidence type="ECO:0008006" key="4">
    <source>
        <dbReference type="Google" id="ProtNLM"/>
    </source>
</evidence>
<dbReference type="AlphaFoldDB" id="A0A7W6A8P5"/>
<keyword evidence="1" id="KW-0732">Signal</keyword>
<name>A0A7W6A8P5_9CAUL</name>
<accession>A0A7W6A8P5</accession>
<reference evidence="2 3" key="1">
    <citation type="submission" date="2020-08" db="EMBL/GenBank/DDBJ databases">
        <title>Genomic Encyclopedia of Type Strains, Phase IV (KMG-IV): sequencing the most valuable type-strain genomes for metagenomic binning, comparative biology and taxonomic classification.</title>
        <authorList>
            <person name="Goeker M."/>
        </authorList>
    </citation>
    <scope>NUCLEOTIDE SEQUENCE [LARGE SCALE GENOMIC DNA]</scope>
    <source>
        <strain evidence="2 3">DSM 14878</strain>
    </source>
</reference>